<evidence type="ECO:0000313" key="4">
    <source>
        <dbReference type="Proteomes" id="UP001225356"/>
    </source>
</evidence>
<feature type="region of interest" description="Disordered" evidence="1">
    <location>
        <begin position="149"/>
        <end position="168"/>
    </location>
</feature>
<feature type="transmembrane region" description="Helical" evidence="2">
    <location>
        <begin position="39"/>
        <end position="58"/>
    </location>
</feature>
<keyword evidence="2" id="KW-0812">Transmembrane</keyword>
<evidence type="ECO:0000313" key="3">
    <source>
        <dbReference type="EMBL" id="MDP9844702.1"/>
    </source>
</evidence>
<feature type="compositionally biased region" description="Basic and acidic residues" evidence="1">
    <location>
        <begin position="152"/>
        <end position="168"/>
    </location>
</feature>
<protein>
    <submittedName>
        <fullName evidence="3">Uncharacterized protein</fullName>
    </submittedName>
</protein>
<name>A0ABT9QDF2_9ACTN</name>
<dbReference type="EMBL" id="JAUSQU010000001">
    <property type="protein sequence ID" value="MDP9844702.1"/>
    <property type="molecule type" value="Genomic_DNA"/>
</dbReference>
<proteinExistence type="predicted"/>
<feature type="transmembrane region" description="Helical" evidence="2">
    <location>
        <begin position="65"/>
        <end position="84"/>
    </location>
</feature>
<feature type="transmembrane region" description="Helical" evidence="2">
    <location>
        <begin position="117"/>
        <end position="134"/>
    </location>
</feature>
<feature type="transmembrane region" description="Helical" evidence="2">
    <location>
        <begin position="12"/>
        <end position="33"/>
    </location>
</feature>
<keyword evidence="2" id="KW-0472">Membrane</keyword>
<organism evidence="3 4">
    <name type="scientific">Streptosporangium lutulentum</name>
    <dbReference type="NCBI Taxonomy" id="1461250"/>
    <lineage>
        <taxon>Bacteria</taxon>
        <taxon>Bacillati</taxon>
        <taxon>Actinomycetota</taxon>
        <taxon>Actinomycetes</taxon>
        <taxon>Streptosporangiales</taxon>
        <taxon>Streptosporangiaceae</taxon>
        <taxon>Streptosporangium</taxon>
    </lineage>
</organism>
<reference evidence="3 4" key="1">
    <citation type="submission" date="2023-07" db="EMBL/GenBank/DDBJ databases">
        <title>Sequencing the genomes of 1000 actinobacteria strains.</title>
        <authorList>
            <person name="Klenk H.-P."/>
        </authorList>
    </citation>
    <scope>NUCLEOTIDE SEQUENCE [LARGE SCALE GENOMIC DNA]</scope>
    <source>
        <strain evidence="3 4">DSM 46740</strain>
    </source>
</reference>
<evidence type="ECO:0000256" key="2">
    <source>
        <dbReference type="SAM" id="Phobius"/>
    </source>
</evidence>
<dbReference type="Proteomes" id="UP001225356">
    <property type="component" value="Unassembled WGS sequence"/>
</dbReference>
<gene>
    <name evidence="3" type="ORF">J2853_003913</name>
</gene>
<dbReference type="RefSeq" id="WP_307559759.1">
    <property type="nucleotide sequence ID" value="NZ_JAUSQU010000001.1"/>
</dbReference>
<keyword evidence="4" id="KW-1185">Reference proteome</keyword>
<accession>A0ABT9QDF2</accession>
<evidence type="ECO:0000256" key="1">
    <source>
        <dbReference type="SAM" id="MobiDB-lite"/>
    </source>
</evidence>
<keyword evidence="2" id="KW-1133">Transmembrane helix</keyword>
<sequence>MTDNDRLLTKGLLPGVLTGLGAMVLGAAAYGALLGFSGYGFGYVGAGVGVLVGLAMTAAEPTSPVLPPLAALFSLAGAALGQLAGSTVSWAQRSGSDYGAALRDTYTAFPQQLGDRPVWILFWVIAACAGFGFVRKHVTSARRALAAPSLPQRDEAGHADDVTPRKRA</sequence>
<comment type="caution">
    <text evidence="3">The sequence shown here is derived from an EMBL/GenBank/DDBJ whole genome shotgun (WGS) entry which is preliminary data.</text>
</comment>